<proteinExistence type="predicted"/>
<dbReference type="Proteomes" id="UP000569903">
    <property type="component" value="Unassembled WGS sequence"/>
</dbReference>
<name>A0A841YUP4_9LIST</name>
<gene>
    <name evidence="1" type="ORF">HB850_05075</name>
</gene>
<dbReference type="AlphaFoldDB" id="A0A841YUP4"/>
<dbReference type="EMBL" id="JAARQN010000003">
    <property type="protein sequence ID" value="MBC1457120.1"/>
    <property type="molecule type" value="Genomic_DNA"/>
</dbReference>
<comment type="caution">
    <text evidence="1">The sequence shown here is derived from an EMBL/GenBank/DDBJ whole genome shotgun (WGS) entry which is preliminary data.</text>
</comment>
<dbReference type="RefSeq" id="WP_185388445.1">
    <property type="nucleotide sequence ID" value="NZ_JAARQN010000003.1"/>
</dbReference>
<organism evidence="1 2">
    <name type="scientific">Listeria newyorkensis</name>
    <dbReference type="NCBI Taxonomy" id="1497681"/>
    <lineage>
        <taxon>Bacteria</taxon>
        <taxon>Bacillati</taxon>
        <taxon>Bacillota</taxon>
        <taxon>Bacilli</taxon>
        <taxon>Bacillales</taxon>
        <taxon>Listeriaceae</taxon>
        <taxon>Listeria</taxon>
    </lineage>
</organism>
<reference evidence="1 2" key="1">
    <citation type="submission" date="2020-03" db="EMBL/GenBank/DDBJ databases">
        <title>Soil Listeria distribution.</title>
        <authorList>
            <person name="Liao J."/>
            <person name="Wiedmann M."/>
        </authorList>
    </citation>
    <scope>NUCLEOTIDE SEQUENCE [LARGE SCALE GENOMIC DNA]</scope>
    <source>
        <strain evidence="1 2">FSL L7-1614</strain>
    </source>
</reference>
<accession>A0A841YUP4</accession>
<evidence type="ECO:0000313" key="1">
    <source>
        <dbReference type="EMBL" id="MBC1457120.1"/>
    </source>
</evidence>
<sequence>MDKLTQMNKEILEENLLKTIDEIKEEASISFEECRFIIEPVLEKDKPLTSEDNFMRLNIFSEENIGNKKISLKQTIGVLGGLEPLVPIWINVSFLEMDGDVAVFKLESSLRFRKPTLLRNVDTGHAPFKVAK</sequence>
<protein>
    <submittedName>
        <fullName evidence="1">Uncharacterized protein</fullName>
    </submittedName>
</protein>
<evidence type="ECO:0000313" key="2">
    <source>
        <dbReference type="Proteomes" id="UP000569903"/>
    </source>
</evidence>